<evidence type="ECO:0000313" key="17">
    <source>
        <dbReference type="EMBL" id="MCP3730280.1"/>
    </source>
</evidence>
<keyword evidence="10 11" id="KW-0998">Cell outer membrane</keyword>
<evidence type="ECO:0000256" key="14">
    <source>
        <dbReference type="SAM" id="SignalP"/>
    </source>
</evidence>
<keyword evidence="2 11" id="KW-0813">Transport</keyword>
<keyword evidence="6" id="KW-0408">Iron</keyword>
<evidence type="ECO:0000256" key="11">
    <source>
        <dbReference type="PROSITE-ProRule" id="PRU01360"/>
    </source>
</evidence>
<gene>
    <name evidence="17" type="ORF">M9978_07540</name>
</gene>
<reference evidence="17" key="1">
    <citation type="submission" date="2022-05" db="EMBL/GenBank/DDBJ databases">
        <title>Sphingomonas sp. strain MG17 Genome sequencing and assembly.</title>
        <authorList>
            <person name="Kim I."/>
        </authorList>
    </citation>
    <scope>NUCLEOTIDE SEQUENCE</scope>
    <source>
        <strain evidence="17">MG17</strain>
    </source>
</reference>
<proteinExistence type="inferred from homology"/>
<keyword evidence="8 12" id="KW-0798">TonB box</keyword>
<dbReference type="EMBL" id="JAMLDX010000004">
    <property type="protein sequence ID" value="MCP3730280.1"/>
    <property type="molecule type" value="Genomic_DNA"/>
</dbReference>
<organism evidence="17 18">
    <name type="scientific">Sphingomonas tagetis</name>
    <dbReference type="NCBI Taxonomy" id="2949092"/>
    <lineage>
        <taxon>Bacteria</taxon>
        <taxon>Pseudomonadati</taxon>
        <taxon>Pseudomonadota</taxon>
        <taxon>Alphaproteobacteria</taxon>
        <taxon>Sphingomonadales</taxon>
        <taxon>Sphingomonadaceae</taxon>
        <taxon>Sphingomonas</taxon>
    </lineage>
</organism>
<dbReference type="InterPro" id="IPR000531">
    <property type="entry name" value="Beta-barrel_TonB"/>
</dbReference>
<evidence type="ECO:0000256" key="7">
    <source>
        <dbReference type="ARBA" id="ARBA00023065"/>
    </source>
</evidence>
<evidence type="ECO:0000256" key="12">
    <source>
        <dbReference type="RuleBase" id="RU003357"/>
    </source>
</evidence>
<sequence>MIGVALGSLAAGTAHAHTAADDTAAPAAQTETAGTSGAAGDTGEIIVTANKREQRLNDVGITVAVVSGDDLKDRQIVNLQDLAQSVPGLTYTNTANGTPVYTLRGVGFNESSLASYPTVSVYLDQAPLVFGVLTRHSAYDLERVEVLKGPQGTLFGQNSTGGAINYVAAQPTDTLTAGGSISYGRFNQVIGEAYVSGPLSDTLKARIVGRIERADDWQISNSRPNDRNGKTQNYMARVIVDFEPSDAIRFNLNVNGWKDESDTQAPQFIGRSPQNPVLAPEFLNARFSPDNARIADWTPGTPFSDNRMLQAVLRADIDLSSDITLTSLTGYVDYKQRQGNEGEGLPLAAYDIPSDIGQIKSFTQELRLSNGADGPFRWVIGGNLEHSSVDQLLTLYYPDSSISRTLGVAFGYPITELDYNSNQKMRNYAGFANVEYDFTEQLTLKVGGRYTSAKTSVDACSVATDSPTNGTGAFFFDILLGGAFGAYRPGLCYPINDQPVAVGGVAPGAPGAYTGTLKEDNISWRVGLDYKVTPDVLLYVNVGRGYKGGGYPAVSASTFTQYLPYRQESVLAYEGGIKATLLDRTLQLNAAGFYYDYSDKQLRARIIDPVFGRLEILQNVPKSTIKGFELEMTARPSRQLTVSAAFTYIDSSIDEFIGINGAGLQGDFSGTPIPFTPKYQVGVNADYSVPLGGSLEGFFGAGINYRSDTSAVIGGDVNPPGLEQSGSGPIYKIDDYALVDLRAGVKVDDGRWQISVFGKNVLNEFYWNNVSAAQDSVIRYTGQPATYGVELRFRM</sequence>
<dbReference type="InterPro" id="IPR012910">
    <property type="entry name" value="Plug_dom"/>
</dbReference>
<keyword evidence="3 11" id="KW-1134">Transmembrane beta strand</keyword>
<dbReference type="SUPFAM" id="SSF56935">
    <property type="entry name" value="Porins"/>
    <property type="match status" value="1"/>
</dbReference>
<dbReference type="Gene3D" id="2.40.170.20">
    <property type="entry name" value="TonB-dependent receptor, beta-barrel domain"/>
    <property type="match status" value="1"/>
</dbReference>
<feature type="chain" id="PRO_5040846868" evidence="14">
    <location>
        <begin position="17"/>
        <end position="795"/>
    </location>
</feature>
<dbReference type="RefSeq" id="WP_254292393.1">
    <property type="nucleotide sequence ID" value="NZ_JAMLDX010000004.1"/>
</dbReference>
<dbReference type="Pfam" id="PF07715">
    <property type="entry name" value="Plug"/>
    <property type="match status" value="1"/>
</dbReference>
<dbReference type="GO" id="GO:0006826">
    <property type="term" value="P:iron ion transport"/>
    <property type="evidence" value="ECO:0007669"/>
    <property type="project" value="UniProtKB-KW"/>
</dbReference>
<keyword evidence="7" id="KW-0406">Ion transport</keyword>
<evidence type="ECO:0000256" key="4">
    <source>
        <dbReference type="ARBA" id="ARBA00022496"/>
    </source>
</evidence>
<feature type="region of interest" description="Disordered" evidence="13">
    <location>
        <begin position="21"/>
        <end position="40"/>
    </location>
</feature>
<evidence type="ECO:0000256" key="1">
    <source>
        <dbReference type="ARBA" id="ARBA00004571"/>
    </source>
</evidence>
<comment type="similarity">
    <text evidence="11 12">Belongs to the TonB-dependent receptor family.</text>
</comment>
<protein>
    <submittedName>
        <fullName evidence="17">TonB-dependent receptor</fullName>
    </submittedName>
</protein>
<accession>A0A9X2HPQ7</accession>
<feature type="signal peptide" evidence="14">
    <location>
        <begin position="1"/>
        <end position="16"/>
    </location>
</feature>
<dbReference type="PANTHER" id="PTHR32552">
    <property type="entry name" value="FERRICHROME IRON RECEPTOR-RELATED"/>
    <property type="match status" value="1"/>
</dbReference>
<evidence type="ECO:0000256" key="6">
    <source>
        <dbReference type="ARBA" id="ARBA00023004"/>
    </source>
</evidence>
<evidence type="ECO:0000259" key="16">
    <source>
        <dbReference type="Pfam" id="PF07715"/>
    </source>
</evidence>
<feature type="domain" description="TonB-dependent receptor plug" evidence="16">
    <location>
        <begin position="57"/>
        <end position="163"/>
    </location>
</feature>
<evidence type="ECO:0000256" key="5">
    <source>
        <dbReference type="ARBA" id="ARBA00022692"/>
    </source>
</evidence>
<feature type="domain" description="TonB-dependent receptor-like beta-barrel" evidence="15">
    <location>
        <begin position="281"/>
        <end position="761"/>
    </location>
</feature>
<evidence type="ECO:0000313" key="18">
    <source>
        <dbReference type="Proteomes" id="UP001139451"/>
    </source>
</evidence>
<dbReference type="InterPro" id="IPR039426">
    <property type="entry name" value="TonB-dep_rcpt-like"/>
</dbReference>
<evidence type="ECO:0000256" key="3">
    <source>
        <dbReference type="ARBA" id="ARBA00022452"/>
    </source>
</evidence>
<keyword evidence="17" id="KW-0675">Receptor</keyword>
<dbReference type="InterPro" id="IPR036942">
    <property type="entry name" value="Beta-barrel_TonB_sf"/>
</dbReference>
<dbReference type="Proteomes" id="UP001139451">
    <property type="component" value="Unassembled WGS sequence"/>
</dbReference>
<dbReference type="PROSITE" id="PS52016">
    <property type="entry name" value="TONB_DEPENDENT_REC_3"/>
    <property type="match status" value="1"/>
</dbReference>
<dbReference type="Pfam" id="PF00593">
    <property type="entry name" value="TonB_dep_Rec_b-barrel"/>
    <property type="match status" value="1"/>
</dbReference>
<keyword evidence="18" id="KW-1185">Reference proteome</keyword>
<dbReference type="PANTHER" id="PTHR32552:SF81">
    <property type="entry name" value="TONB-DEPENDENT OUTER MEMBRANE RECEPTOR"/>
    <property type="match status" value="1"/>
</dbReference>
<keyword evidence="14" id="KW-0732">Signal</keyword>
<comment type="caution">
    <text evidence="17">The sequence shown here is derived from an EMBL/GenBank/DDBJ whole genome shotgun (WGS) entry which is preliminary data.</text>
</comment>
<keyword evidence="9 11" id="KW-0472">Membrane</keyword>
<evidence type="ECO:0000256" key="10">
    <source>
        <dbReference type="ARBA" id="ARBA00023237"/>
    </source>
</evidence>
<name>A0A9X2HPQ7_9SPHN</name>
<keyword evidence="5 11" id="KW-0812">Transmembrane</keyword>
<evidence type="ECO:0000256" key="2">
    <source>
        <dbReference type="ARBA" id="ARBA00022448"/>
    </source>
</evidence>
<dbReference type="GO" id="GO:0009279">
    <property type="term" value="C:cell outer membrane"/>
    <property type="evidence" value="ECO:0007669"/>
    <property type="project" value="UniProtKB-SubCell"/>
</dbReference>
<comment type="subcellular location">
    <subcellularLocation>
        <location evidence="1 11">Cell outer membrane</location>
        <topology evidence="1 11">Multi-pass membrane protein</topology>
    </subcellularLocation>
</comment>
<evidence type="ECO:0000256" key="9">
    <source>
        <dbReference type="ARBA" id="ARBA00023136"/>
    </source>
</evidence>
<dbReference type="CDD" id="cd01347">
    <property type="entry name" value="ligand_gated_channel"/>
    <property type="match status" value="1"/>
</dbReference>
<keyword evidence="4" id="KW-0410">Iron transport</keyword>
<evidence type="ECO:0000256" key="13">
    <source>
        <dbReference type="SAM" id="MobiDB-lite"/>
    </source>
</evidence>
<dbReference type="AlphaFoldDB" id="A0A9X2HPQ7"/>
<evidence type="ECO:0000259" key="15">
    <source>
        <dbReference type="Pfam" id="PF00593"/>
    </source>
</evidence>
<evidence type="ECO:0000256" key="8">
    <source>
        <dbReference type="ARBA" id="ARBA00023077"/>
    </source>
</evidence>